<protein>
    <submittedName>
        <fullName evidence="4">Hydrolase of the HAD superfamily</fullName>
    </submittedName>
</protein>
<dbReference type="Pfam" id="PF00702">
    <property type="entry name" value="Hydrolase"/>
    <property type="match status" value="1"/>
</dbReference>
<dbReference type="InterPro" id="IPR051400">
    <property type="entry name" value="HAD-like_hydrolase"/>
</dbReference>
<dbReference type="NCBIfam" id="TIGR01549">
    <property type="entry name" value="HAD-SF-IA-v1"/>
    <property type="match status" value="1"/>
</dbReference>
<dbReference type="SFLD" id="SFLDG01129">
    <property type="entry name" value="C1.5:_HAD__Beta-PGM__Phosphata"/>
    <property type="match status" value="1"/>
</dbReference>
<keyword evidence="3" id="KW-0460">Magnesium</keyword>
<dbReference type="EMBL" id="JADOUA010000001">
    <property type="protein sequence ID" value="MBG6091449.1"/>
    <property type="molecule type" value="Genomic_DNA"/>
</dbReference>
<comment type="caution">
    <text evidence="4">The sequence shown here is derived from an EMBL/GenBank/DDBJ whole genome shotgun (WGS) entry which is preliminary data.</text>
</comment>
<dbReference type="SFLD" id="SFLDS00003">
    <property type="entry name" value="Haloacid_Dehalogenase"/>
    <property type="match status" value="1"/>
</dbReference>
<evidence type="ECO:0000313" key="4">
    <source>
        <dbReference type="EMBL" id="MBG6091449.1"/>
    </source>
</evidence>
<dbReference type="GO" id="GO:0016787">
    <property type="term" value="F:hydrolase activity"/>
    <property type="evidence" value="ECO:0007669"/>
    <property type="project" value="UniProtKB-KW"/>
</dbReference>
<comment type="cofactor">
    <cofactor evidence="1">
        <name>Mg(2+)</name>
        <dbReference type="ChEBI" id="CHEBI:18420"/>
    </cofactor>
</comment>
<dbReference type="Proteomes" id="UP000614047">
    <property type="component" value="Unassembled WGS sequence"/>
</dbReference>
<organism evidence="4 5">
    <name type="scientific">Actinomadura viridis</name>
    <dbReference type="NCBI Taxonomy" id="58110"/>
    <lineage>
        <taxon>Bacteria</taxon>
        <taxon>Bacillati</taxon>
        <taxon>Actinomycetota</taxon>
        <taxon>Actinomycetes</taxon>
        <taxon>Streptosporangiales</taxon>
        <taxon>Thermomonosporaceae</taxon>
        <taxon>Actinomadura</taxon>
    </lineage>
</organism>
<reference evidence="4" key="1">
    <citation type="submission" date="2020-11" db="EMBL/GenBank/DDBJ databases">
        <title>Sequencing the genomes of 1000 actinobacteria strains.</title>
        <authorList>
            <person name="Klenk H.-P."/>
        </authorList>
    </citation>
    <scope>NUCLEOTIDE SEQUENCE</scope>
    <source>
        <strain evidence="4">DSM 43175</strain>
    </source>
</reference>
<dbReference type="Gene3D" id="3.40.50.1000">
    <property type="entry name" value="HAD superfamily/HAD-like"/>
    <property type="match status" value="1"/>
</dbReference>
<dbReference type="RefSeq" id="WP_197013756.1">
    <property type="nucleotide sequence ID" value="NZ_BAABES010000019.1"/>
</dbReference>
<sequence>MSRAEPVEAVLFDLDGTLLDHAGAAAAAAAASLPGTDAAYVARRWLELEELVFARYLAGELGFAEQRRVRVTILAAELGLGDWDAARADAWIAAYLERYRDAWRVFPDVAGCLDALESRAVPIGIITNGDGAQQRAKIEGLGLADRFPHVVISGEAGAAKPAAEIFHLACRTIGVAPGRAGYVGDRLTTDALGARAAGMLGVWLDRPGEGGTAGAVPDDPGVPRITTLARLPALLG</sequence>
<gene>
    <name evidence="4" type="ORF">IW256_005562</name>
</gene>
<dbReference type="AlphaFoldDB" id="A0A931DMM6"/>
<dbReference type="PRINTS" id="PR00413">
    <property type="entry name" value="HADHALOGNASE"/>
</dbReference>
<dbReference type="PANTHER" id="PTHR46470:SF4">
    <property type="entry name" value="5-AMINO-6-(5-PHOSPHO-D-RIBITYLAMINO)URACIL PHOSPHATASE YIGB"/>
    <property type="match status" value="1"/>
</dbReference>
<proteinExistence type="predicted"/>
<dbReference type="InterPro" id="IPR023214">
    <property type="entry name" value="HAD_sf"/>
</dbReference>
<evidence type="ECO:0000256" key="2">
    <source>
        <dbReference type="ARBA" id="ARBA00022801"/>
    </source>
</evidence>
<accession>A0A931DMM6</accession>
<evidence type="ECO:0000313" key="5">
    <source>
        <dbReference type="Proteomes" id="UP000614047"/>
    </source>
</evidence>
<dbReference type="SUPFAM" id="SSF56784">
    <property type="entry name" value="HAD-like"/>
    <property type="match status" value="1"/>
</dbReference>
<dbReference type="InterPro" id="IPR006439">
    <property type="entry name" value="HAD-SF_hydro_IA"/>
</dbReference>
<evidence type="ECO:0000256" key="3">
    <source>
        <dbReference type="ARBA" id="ARBA00022842"/>
    </source>
</evidence>
<evidence type="ECO:0000256" key="1">
    <source>
        <dbReference type="ARBA" id="ARBA00001946"/>
    </source>
</evidence>
<dbReference type="GO" id="GO:0044281">
    <property type="term" value="P:small molecule metabolic process"/>
    <property type="evidence" value="ECO:0007669"/>
    <property type="project" value="UniProtKB-ARBA"/>
</dbReference>
<dbReference type="PANTHER" id="PTHR46470">
    <property type="entry name" value="N-ACYLNEURAMINATE-9-PHOSPHATASE"/>
    <property type="match status" value="1"/>
</dbReference>
<dbReference type="InterPro" id="IPR036412">
    <property type="entry name" value="HAD-like_sf"/>
</dbReference>
<keyword evidence="5" id="KW-1185">Reference proteome</keyword>
<name>A0A931DMM6_9ACTN</name>
<dbReference type="Gene3D" id="1.20.120.1600">
    <property type="match status" value="1"/>
</dbReference>
<keyword evidence="2 4" id="KW-0378">Hydrolase</keyword>